<evidence type="ECO:0000313" key="3">
    <source>
        <dbReference type="Proteomes" id="UP000815846"/>
    </source>
</evidence>
<comment type="caution">
    <text evidence="2">The sequence shown here is derived from an EMBL/GenBank/DDBJ whole genome shotgun (WGS) entry which is preliminary data.</text>
</comment>
<sequence>MLRFLIFVLTILCFSVQADYPTSFPNAKSKAEKAIYFDQHTTFYCGCDYVFDDVKDRDGDGNTHETE</sequence>
<keyword evidence="1" id="KW-0732">Signal</keyword>
<gene>
    <name evidence="2" type="ORF">CWS31_007000</name>
</gene>
<evidence type="ECO:0000313" key="2">
    <source>
        <dbReference type="EMBL" id="TYK66014.1"/>
    </source>
</evidence>
<dbReference type="RefSeq" id="WP_101345433.1">
    <property type="nucleotide sequence ID" value="NZ_PJAI02000006.1"/>
</dbReference>
<organism evidence="2 3">
    <name type="scientific">Colwellia echini</name>
    <dbReference type="NCBI Taxonomy" id="1982103"/>
    <lineage>
        <taxon>Bacteria</taxon>
        <taxon>Pseudomonadati</taxon>
        <taxon>Pseudomonadota</taxon>
        <taxon>Gammaproteobacteria</taxon>
        <taxon>Alteromonadales</taxon>
        <taxon>Colwelliaceae</taxon>
        <taxon>Colwellia</taxon>
    </lineage>
</organism>
<dbReference type="EMBL" id="PJAI02000006">
    <property type="protein sequence ID" value="TYK66014.1"/>
    <property type="molecule type" value="Genomic_DNA"/>
</dbReference>
<feature type="chain" id="PRO_5046446403" evidence="1">
    <location>
        <begin position="19"/>
        <end position="67"/>
    </location>
</feature>
<accession>A0ABY3MXW1</accession>
<keyword evidence="3" id="KW-1185">Reference proteome</keyword>
<feature type="signal peptide" evidence="1">
    <location>
        <begin position="1"/>
        <end position="18"/>
    </location>
</feature>
<evidence type="ECO:0000256" key="1">
    <source>
        <dbReference type="SAM" id="SignalP"/>
    </source>
</evidence>
<protein>
    <submittedName>
        <fullName evidence="2">Uncharacterized protein</fullName>
    </submittedName>
</protein>
<reference evidence="2 3" key="1">
    <citation type="submission" date="2019-08" db="EMBL/GenBank/DDBJ databases">
        <title>Microbe sample from Colwellia echini.</title>
        <authorList>
            <person name="Christiansen L."/>
            <person name="Pathiraja D."/>
            <person name="Schultz-Johansen M."/>
            <person name="Choi I.-G."/>
            <person name="Stougaard P."/>
        </authorList>
    </citation>
    <scope>NUCLEOTIDE SEQUENCE [LARGE SCALE GENOMIC DNA]</scope>
    <source>
        <strain evidence="2 3">A3</strain>
    </source>
</reference>
<name>A0ABY3MXW1_9GAMM</name>
<proteinExistence type="predicted"/>
<dbReference type="Proteomes" id="UP000815846">
    <property type="component" value="Unassembled WGS sequence"/>
</dbReference>